<evidence type="ECO:0000313" key="3">
    <source>
        <dbReference type="EMBL" id="KAJ8313265.1"/>
    </source>
</evidence>
<evidence type="ECO:0000256" key="2">
    <source>
        <dbReference type="SAM" id="MobiDB-lite"/>
    </source>
</evidence>
<gene>
    <name evidence="3" type="ORF">KUTeg_009182</name>
    <name evidence="4" type="ORF">KUTeg_009194</name>
</gene>
<keyword evidence="5" id="KW-1185">Reference proteome</keyword>
<evidence type="ECO:0000313" key="5">
    <source>
        <dbReference type="Proteomes" id="UP001217089"/>
    </source>
</evidence>
<evidence type="ECO:0000256" key="1">
    <source>
        <dbReference type="SAM" id="Coils"/>
    </source>
</evidence>
<evidence type="ECO:0000313" key="4">
    <source>
        <dbReference type="EMBL" id="KAJ8313277.1"/>
    </source>
</evidence>
<sequence length="262" mass="30443">MVMASKFRTTPLPFDRRRSSDGLMDTAEDLVDKLDSLADILEELEEKYSKKDDDVEEGPCPFRRLKEGLDSARSLISCLKREKGRINRRKMSVELSIGELEDYKMHLKEDVTNLNDTMEALSQRVVDLENALCEGQEIQEEMEMEKTVLEKRLEDAEDKCRELENCKQIMIKELKSVRLQRSDSYLRQENEELRSELEMLKIENTSLKNIIRSLEEELHPPKQEQDGGADQGTEKMESKQKVSDEKVLPSATEEENKQPRES</sequence>
<feature type="region of interest" description="Disordered" evidence="2">
    <location>
        <begin position="212"/>
        <end position="262"/>
    </location>
</feature>
<keyword evidence="1" id="KW-0175">Coiled coil</keyword>
<reference evidence="3 5" key="1">
    <citation type="submission" date="2022-12" db="EMBL/GenBank/DDBJ databases">
        <title>Chromosome-level genome of Tegillarca granosa.</title>
        <authorList>
            <person name="Kim J."/>
        </authorList>
    </citation>
    <scope>NUCLEOTIDE SEQUENCE [LARGE SCALE GENOMIC DNA]</scope>
    <source>
        <strain evidence="3">Teg-2019</strain>
        <tissue evidence="3">Adductor muscle</tissue>
    </source>
</reference>
<proteinExistence type="predicted"/>
<comment type="caution">
    <text evidence="3">The sequence shown here is derived from an EMBL/GenBank/DDBJ whole genome shotgun (WGS) entry which is preliminary data.</text>
</comment>
<feature type="compositionally biased region" description="Basic and acidic residues" evidence="2">
    <location>
        <begin position="213"/>
        <end position="225"/>
    </location>
</feature>
<dbReference type="EMBL" id="JARBDR010000385">
    <property type="protein sequence ID" value="KAJ8313277.1"/>
    <property type="molecule type" value="Genomic_DNA"/>
</dbReference>
<accession>A0ABQ9F7B1</accession>
<feature type="coiled-coil region" evidence="1">
    <location>
        <begin position="24"/>
        <end position="54"/>
    </location>
</feature>
<name>A0ABQ9F7B1_TEGGR</name>
<organism evidence="3 5">
    <name type="scientific">Tegillarca granosa</name>
    <name type="common">Malaysian cockle</name>
    <name type="synonym">Anadara granosa</name>
    <dbReference type="NCBI Taxonomy" id="220873"/>
    <lineage>
        <taxon>Eukaryota</taxon>
        <taxon>Metazoa</taxon>
        <taxon>Spiralia</taxon>
        <taxon>Lophotrochozoa</taxon>
        <taxon>Mollusca</taxon>
        <taxon>Bivalvia</taxon>
        <taxon>Autobranchia</taxon>
        <taxon>Pteriomorphia</taxon>
        <taxon>Arcoida</taxon>
        <taxon>Arcoidea</taxon>
        <taxon>Arcidae</taxon>
        <taxon>Tegillarca</taxon>
    </lineage>
</organism>
<dbReference type="Proteomes" id="UP001217089">
    <property type="component" value="Unassembled WGS sequence"/>
</dbReference>
<dbReference type="EMBL" id="JARBDR010000385">
    <property type="protein sequence ID" value="KAJ8313265.1"/>
    <property type="molecule type" value="Genomic_DNA"/>
</dbReference>
<feature type="compositionally biased region" description="Basic and acidic residues" evidence="2">
    <location>
        <begin position="232"/>
        <end position="247"/>
    </location>
</feature>
<protein>
    <submittedName>
        <fullName evidence="3">Uncharacterized protein</fullName>
    </submittedName>
</protein>